<evidence type="ECO:0000256" key="5">
    <source>
        <dbReference type="ARBA" id="ARBA00023070"/>
    </source>
</evidence>
<comment type="pathway">
    <text evidence="1">Plant hormone metabolism; auxin biosynthesis.</text>
</comment>
<dbReference type="Gene3D" id="3.50.50.60">
    <property type="entry name" value="FAD/NAD(P)-binding domain"/>
    <property type="match status" value="1"/>
</dbReference>
<dbReference type="PRINTS" id="PR00419">
    <property type="entry name" value="ADXRDTASE"/>
</dbReference>
<accession>A0ABX8UIP4</accession>
<dbReference type="Gene3D" id="3.90.660.10">
    <property type="match status" value="1"/>
</dbReference>
<evidence type="ECO:0000256" key="2">
    <source>
        <dbReference type="ARBA" id="ARBA00005833"/>
    </source>
</evidence>
<dbReference type="Pfam" id="PF01593">
    <property type="entry name" value="Amino_oxidase"/>
    <property type="match status" value="1"/>
</dbReference>
<evidence type="ECO:0000256" key="4">
    <source>
        <dbReference type="ARBA" id="ARBA00017871"/>
    </source>
</evidence>
<organism evidence="8 9">
    <name type="scientific">Paraburkholderia edwinii</name>
    <dbReference type="NCBI Taxonomy" id="2861782"/>
    <lineage>
        <taxon>Bacteria</taxon>
        <taxon>Pseudomonadati</taxon>
        <taxon>Pseudomonadota</taxon>
        <taxon>Betaproteobacteria</taxon>
        <taxon>Burkholderiales</taxon>
        <taxon>Burkholderiaceae</taxon>
        <taxon>Paraburkholderia</taxon>
    </lineage>
</organism>
<comment type="similarity">
    <text evidence="2">Belongs to the tryptophan 2-monooxygenase family.</text>
</comment>
<evidence type="ECO:0000256" key="3">
    <source>
        <dbReference type="ARBA" id="ARBA00012535"/>
    </source>
</evidence>
<proteinExistence type="inferred from homology"/>
<evidence type="ECO:0000256" key="6">
    <source>
        <dbReference type="ARBA" id="ARBA00047321"/>
    </source>
</evidence>
<keyword evidence="9" id="KW-1185">Reference proteome</keyword>
<dbReference type="Gene3D" id="1.10.405.40">
    <property type="match status" value="1"/>
</dbReference>
<dbReference type="PANTHER" id="PTHR10742:SF410">
    <property type="entry name" value="LYSINE-SPECIFIC HISTONE DEMETHYLASE 2"/>
    <property type="match status" value="1"/>
</dbReference>
<comment type="catalytic activity">
    <reaction evidence="6">
        <text>L-tryptophan + O2 = indole-3-acetamide + CO2 + H2O</text>
        <dbReference type="Rhea" id="RHEA:16165"/>
        <dbReference type="ChEBI" id="CHEBI:15377"/>
        <dbReference type="ChEBI" id="CHEBI:15379"/>
        <dbReference type="ChEBI" id="CHEBI:16031"/>
        <dbReference type="ChEBI" id="CHEBI:16526"/>
        <dbReference type="ChEBI" id="CHEBI:57912"/>
        <dbReference type="EC" id="1.13.12.3"/>
    </reaction>
</comment>
<evidence type="ECO:0000313" key="9">
    <source>
        <dbReference type="Proteomes" id="UP000826462"/>
    </source>
</evidence>
<dbReference type="SUPFAM" id="SSF54373">
    <property type="entry name" value="FAD-linked reductases, C-terminal domain"/>
    <property type="match status" value="1"/>
</dbReference>
<dbReference type="RefSeq" id="WP_219796124.1">
    <property type="nucleotide sequence ID" value="NZ_CP080095.1"/>
</dbReference>
<dbReference type="SUPFAM" id="SSF51905">
    <property type="entry name" value="FAD/NAD(P)-binding domain"/>
    <property type="match status" value="1"/>
</dbReference>
<sequence>MKSIVTPGTWGVGYPYPADFNFDFSRLLSDTQDAGIAKNMQPGLRVAIVGAGIAGLSAAHELFRCGVMNLDIYEASGHIGGRLRSQPVEGQHTVFELGAMRIPMFTQPAGPAAAFAQYAQRFGLTSQPFPTADAADVSFGVYSERSSSFTVKPRGGILPIAPEVEAVQQKWLAFASRFVTAARASFGTPRWPALWQAIEQRYWRDSFRNVLLTPAHVGDDRDANGDFGGAGMNEYELCVIERSGVGEGPWAAYLDFSAMLIFRMIFFGFFDNLRLIQGRFDADGDYASGPHAGDPALTDSLGHRLAAPRYLGVQSIAEAMLYCPVQSAHVAPISLYDALRDHRYRVRLYTHSPVNSIARINDEVRIECATHRSDYDAVLITAPMAGNRCAIRMNGFTDAELPPDVVGGDRMSEWLASSKVFVALKARYWEQSAIPQMIASDNFLEATYGYAVSTRRISDPGVLLLSYTWDKLSESLLSEANDTGLVSRCIATLDGMLKQSGIGGKISDYVDEAQCAVIHWSRQPTIRGAARVYRAGIAQPNQALLRYNETHSAKSRLYLAGEAYVSDGGWVESAMRMSLDAVLHLLHNHDASFSGAFTFESAYPRHSP</sequence>
<name>A0ABX8UIP4_9BURK</name>
<protein>
    <recommendedName>
        <fullName evidence="4">Tryptophan 2-monooxygenase</fullName>
        <ecNumber evidence="3">1.13.12.3</ecNumber>
    </recommendedName>
</protein>
<evidence type="ECO:0000313" key="8">
    <source>
        <dbReference type="EMBL" id="QYD67130.1"/>
    </source>
</evidence>
<gene>
    <name evidence="8" type="ORF">KZJ38_12030</name>
</gene>
<dbReference type="Proteomes" id="UP000826462">
    <property type="component" value="Chromosome 1"/>
</dbReference>
<dbReference type="InterPro" id="IPR036188">
    <property type="entry name" value="FAD/NAD-bd_sf"/>
</dbReference>
<keyword evidence="5" id="KW-0073">Auxin biosynthesis</keyword>
<dbReference type="PANTHER" id="PTHR10742">
    <property type="entry name" value="FLAVIN MONOAMINE OXIDASE"/>
    <property type="match status" value="1"/>
</dbReference>
<reference evidence="8 9" key="1">
    <citation type="submission" date="2021-07" db="EMBL/GenBank/DDBJ databases">
        <title>Paraburkholderia edwinii protects Aspergillus sp. from phenazines by acting as a toxin sponge.</title>
        <authorList>
            <person name="Dahlstrom K.M."/>
            <person name="Newman D.K."/>
        </authorList>
    </citation>
    <scope>NUCLEOTIDE SEQUENCE [LARGE SCALE GENOMIC DNA]</scope>
    <source>
        <strain evidence="8 9">Pe01</strain>
    </source>
</reference>
<dbReference type="EMBL" id="CP080095">
    <property type="protein sequence ID" value="QYD67130.1"/>
    <property type="molecule type" value="Genomic_DNA"/>
</dbReference>
<evidence type="ECO:0000256" key="1">
    <source>
        <dbReference type="ARBA" id="ARBA00004814"/>
    </source>
</evidence>
<feature type="domain" description="Amine oxidase" evidence="7">
    <location>
        <begin position="53"/>
        <end position="576"/>
    </location>
</feature>
<dbReference type="EC" id="1.13.12.3" evidence="3"/>
<dbReference type="InterPro" id="IPR050281">
    <property type="entry name" value="Flavin_monoamine_oxidase"/>
</dbReference>
<evidence type="ECO:0000259" key="7">
    <source>
        <dbReference type="Pfam" id="PF01593"/>
    </source>
</evidence>
<dbReference type="InterPro" id="IPR002937">
    <property type="entry name" value="Amino_oxidase"/>
</dbReference>